<dbReference type="Gene3D" id="2.30.130.10">
    <property type="entry name" value="PUA domain"/>
    <property type="match status" value="1"/>
</dbReference>
<dbReference type="PANTHER" id="PTHR42873">
    <property type="entry name" value="RIBOSOMAL RNA LARGE SUBUNIT METHYLTRANSFERASE"/>
    <property type="match status" value="1"/>
</dbReference>
<dbReference type="CDD" id="cd21153">
    <property type="entry name" value="PUA_RlmI"/>
    <property type="match status" value="1"/>
</dbReference>
<comment type="subcellular location">
    <subcellularLocation>
        <location evidence="1">Cytoplasm</location>
    </subcellularLocation>
</comment>
<dbReference type="EMBL" id="NSIT01000155">
    <property type="protein sequence ID" value="PJE78593.1"/>
    <property type="molecule type" value="Genomic_DNA"/>
</dbReference>
<dbReference type="InterPro" id="IPR019614">
    <property type="entry name" value="SAM-dep_methyl-trfase"/>
</dbReference>
<dbReference type="InterPro" id="IPR036974">
    <property type="entry name" value="PUA_sf"/>
</dbReference>
<feature type="domain" description="S-adenosylmethionine-dependent methyltransferase" evidence="7">
    <location>
        <begin position="179"/>
        <end position="356"/>
    </location>
</feature>
<evidence type="ECO:0000256" key="5">
    <source>
        <dbReference type="ARBA" id="ARBA00022691"/>
    </source>
</evidence>
<sequence>MTITDVKRLRLRNKADRRLRAGHVWIYSNEIDTRTTPLKNFEPGETVLVENAAGKPMGTGYINPNNLICARLVSRDSRYFLNRSLLIHRINIALSLREYLFDTRCYRLVYGESDGLPGLVVDRYGDILVVQIATAGMENVRDAIVEALVEVIKPQGILLKNSGSARKLEGLSEYTEVAYGDVPEIVELVENRVTFKVPVINGQKTGWFYDHRLNRERLKHYVKGKRVLDVFSYIGGWGIQAAAFGAESVTLVDASAQALDIADQNAALNHVQDKVSCIEGDAFAVLKTLREEKQHFDVVIVDPPAFVKKRKDLKAGELAYRRINELAMTLLERDGYLVSCSCSMNMYRDNFLEQLRAGSRHIDRNLQIIEQGHQGPDHPILPVIPETEYIKACIARITTP</sequence>
<evidence type="ECO:0000259" key="7">
    <source>
        <dbReference type="Pfam" id="PF10672"/>
    </source>
</evidence>
<dbReference type="PANTHER" id="PTHR42873:SF1">
    <property type="entry name" value="S-ADENOSYLMETHIONINE-DEPENDENT METHYLTRANSFERASE DOMAIN-CONTAINING PROTEIN"/>
    <property type="match status" value="1"/>
</dbReference>
<name>A0A2H9T5U8_9ZZZZ</name>
<proteinExistence type="inferred from homology"/>
<protein>
    <submittedName>
        <fullName evidence="9">Ribosomal RNA large subunit methyltransferase I</fullName>
        <ecNumber evidence="9">2.1.1.191</ecNumber>
    </submittedName>
</protein>
<dbReference type="GO" id="GO:0008168">
    <property type="term" value="F:methyltransferase activity"/>
    <property type="evidence" value="ECO:0007669"/>
    <property type="project" value="UniProtKB-KW"/>
</dbReference>
<feature type="domain" description="RlmI-like PUA" evidence="8">
    <location>
        <begin position="9"/>
        <end position="75"/>
    </location>
</feature>
<dbReference type="InterPro" id="IPR041532">
    <property type="entry name" value="RlmI-like_PUA"/>
</dbReference>
<reference evidence="9" key="1">
    <citation type="journal article" date="2017" name="Appl. Environ. Microbiol.">
        <title>Molecular characterization of an Endozoicomonas-like organism causing infection in king scallop Pecten maximus L.</title>
        <authorList>
            <person name="Cano I."/>
            <person name="van Aerle R."/>
            <person name="Ross S."/>
            <person name="Verner-Jeffreys D.W."/>
            <person name="Paley R.K."/>
            <person name="Rimmer G."/>
            <person name="Ryder D."/>
            <person name="Hooper P."/>
            <person name="Stone D."/>
            <person name="Feist S.W."/>
        </authorList>
    </citation>
    <scope>NUCLEOTIDE SEQUENCE</scope>
</reference>
<dbReference type="PROSITE" id="PS50890">
    <property type="entry name" value="PUA"/>
    <property type="match status" value="1"/>
</dbReference>
<evidence type="ECO:0000256" key="3">
    <source>
        <dbReference type="ARBA" id="ARBA00022603"/>
    </source>
</evidence>
<dbReference type="InterPro" id="IPR029063">
    <property type="entry name" value="SAM-dependent_MTases_sf"/>
</dbReference>
<gene>
    <name evidence="9" type="primary">rlmI</name>
    <name evidence="9" type="ORF">CI610_02470</name>
</gene>
<evidence type="ECO:0000256" key="4">
    <source>
        <dbReference type="ARBA" id="ARBA00022679"/>
    </source>
</evidence>
<dbReference type="GO" id="GO:0032259">
    <property type="term" value="P:methylation"/>
    <property type="evidence" value="ECO:0007669"/>
    <property type="project" value="UniProtKB-KW"/>
</dbReference>
<keyword evidence="3 9" id="KW-0489">Methyltransferase</keyword>
<dbReference type="AlphaFoldDB" id="A0A2H9T5U8"/>
<evidence type="ECO:0000313" key="9">
    <source>
        <dbReference type="EMBL" id="PJE78593.1"/>
    </source>
</evidence>
<dbReference type="CDD" id="cd02440">
    <property type="entry name" value="AdoMet_MTases"/>
    <property type="match status" value="1"/>
</dbReference>
<dbReference type="Pfam" id="PF17785">
    <property type="entry name" value="PUA_3"/>
    <property type="match status" value="1"/>
</dbReference>
<keyword evidence="5" id="KW-0949">S-adenosyl-L-methionine</keyword>
<dbReference type="GO" id="GO:0005737">
    <property type="term" value="C:cytoplasm"/>
    <property type="evidence" value="ECO:0007669"/>
    <property type="project" value="UniProtKB-SubCell"/>
</dbReference>
<keyword evidence="2" id="KW-0963">Cytoplasm</keyword>
<evidence type="ECO:0000256" key="1">
    <source>
        <dbReference type="ARBA" id="ARBA00004496"/>
    </source>
</evidence>
<dbReference type="Gene3D" id="3.30.750.80">
    <property type="entry name" value="RNA methyltransferase domain (HRMD) like"/>
    <property type="match status" value="1"/>
</dbReference>
<dbReference type="EC" id="2.1.1.191" evidence="9"/>
<comment type="similarity">
    <text evidence="6">Belongs to the methyltransferase superfamily. RlmI family.</text>
</comment>
<comment type="caution">
    <text evidence="9">The sequence shown here is derived from an EMBL/GenBank/DDBJ whole genome shotgun (WGS) entry which is preliminary data.</text>
</comment>
<organism evidence="9">
    <name type="scientific">invertebrate metagenome</name>
    <dbReference type="NCBI Taxonomy" id="1711999"/>
    <lineage>
        <taxon>unclassified sequences</taxon>
        <taxon>metagenomes</taxon>
        <taxon>organismal metagenomes</taxon>
    </lineage>
</organism>
<keyword evidence="4 9" id="KW-0808">Transferase</keyword>
<dbReference type="InterPro" id="IPR015947">
    <property type="entry name" value="PUA-like_sf"/>
</dbReference>
<dbReference type="SUPFAM" id="SSF53335">
    <property type="entry name" value="S-adenosyl-L-methionine-dependent methyltransferases"/>
    <property type="match status" value="1"/>
</dbReference>
<dbReference type="GO" id="GO:0003723">
    <property type="term" value="F:RNA binding"/>
    <property type="evidence" value="ECO:0007669"/>
    <property type="project" value="InterPro"/>
</dbReference>
<dbReference type="SUPFAM" id="SSF88697">
    <property type="entry name" value="PUA domain-like"/>
    <property type="match status" value="1"/>
</dbReference>
<accession>A0A2H9T5U8</accession>
<evidence type="ECO:0000256" key="6">
    <source>
        <dbReference type="ARBA" id="ARBA00038091"/>
    </source>
</evidence>
<evidence type="ECO:0000256" key="2">
    <source>
        <dbReference type="ARBA" id="ARBA00022490"/>
    </source>
</evidence>
<dbReference type="Pfam" id="PF10672">
    <property type="entry name" value="Methyltrans_SAM"/>
    <property type="match status" value="1"/>
</dbReference>
<dbReference type="Gene3D" id="3.40.50.150">
    <property type="entry name" value="Vaccinia Virus protein VP39"/>
    <property type="match status" value="1"/>
</dbReference>
<evidence type="ECO:0000259" key="8">
    <source>
        <dbReference type="Pfam" id="PF17785"/>
    </source>
</evidence>
<dbReference type="CDD" id="cd11572">
    <property type="entry name" value="RlmI_M_like"/>
    <property type="match status" value="1"/>
</dbReference>